<evidence type="ECO:0000259" key="1">
    <source>
        <dbReference type="Pfam" id="PF01627"/>
    </source>
</evidence>
<name>A0ABT7DK73_9ACTN</name>
<keyword evidence="3" id="KW-1185">Reference proteome</keyword>
<accession>A0ABT7DK73</accession>
<evidence type="ECO:0000313" key="3">
    <source>
        <dbReference type="Proteomes" id="UP001232750"/>
    </source>
</evidence>
<dbReference type="RefSeq" id="WP_283831278.1">
    <property type="nucleotide sequence ID" value="NZ_JASJEU010000007.1"/>
</dbReference>
<evidence type="ECO:0000313" key="2">
    <source>
        <dbReference type="EMBL" id="MDJ1649932.1"/>
    </source>
</evidence>
<gene>
    <name evidence="2" type="ORF">QNJ86_03875</name>
</gene>
<dbReference type="EMBL" id="JASJEU010000007">
    <property type="protein sequence ID" value="MDJ1649932.1"/>
    <property type="molecule type" value="Genomic_DNA"/>
</dbReference>
<dbReference type="Pfam" id="PF01627">
    <property type="entry name" value="Hpt"/>
    <property type="match status" value="1"/>
</dbReference>
<reference evidence="2 3" key="1">
    <citation type="submission" date="2023-05" db="EMBL/GenBank/DDBJ databases">
        <title>Gordonibacter KGMB12511T sp. nov., isolated from faeces of healthy Korean.</title>
        <authorList>
            <person name="Kim H.S."/>
            <person name="Kim J.-S."/>
            <person name="Suh M.K."/>
            <person name="Eom M.K."/>
            <person name="Do H.E."/>
            <person name="Lee J.-S."/>
        </authorList>
    </citation>
    <scope>NUCLEOTIDE SEQUENCE [LARGE SCALE GENOMIC DNA]</scope>
    <source>
        <strain evidence="2 3">KGMB12511</strain>
    </source>
</reference>
<sequence length="119" mass="12846">MFAEHANELSAYGINYIEALDRFDGDEAFFEHLMMRFAEDNSCAALHLAIFTEDAGSVYRAAHALKGVAGTLCCSELYACASRVADSARAGDLATSAAGLNDLDQAYDRVLKAIRRFAG</sequence>
<dbReference type="Proteomes" id="UP001232750">
    <property type="component" value="Unassembled WGS sequence"/>
</dbReference>
<organism evidence="2 3">
    <name type="scientific">Gordonibacter faecis</name>
    <dbReference type="NCBI Taxonomy" id="3047475"/>
    <lineage>
        <taxon>Bacteria</taxon>
        <taxon>Bacillati</taxon>
        <taxon>Actinomycetota</taxon>
        <taxon>Coriobacteriia</taxon>
        <taxon>Eggerthellales</taxon>
        <taxon>Eggerthellaceae</taxon>
        <taxon>Gordonibacter</taxon>
    </lineage>
</organism>
<dbReference type="SUPFAM" id="SSF47226">
    <property type="entry name" value="Histidine-containing phosphotransfer domain, HPT domain"/>
    <property type="match status" value="1"/>
</dbReference>
<dbReference type="InterPro" id="IPR036641">
    <property type="entry name" value="HPT_dom_sf"/>
</dbReference>
<protein>
    <submittedName>
        <fullName evidence="2">Hpt domain-containing protein</fullName>
    </submittedName>
</protein>
<feature type="domain" description="HPt" evidence="1">
    <location>
        <begin position="45"/>
        <end position="111"/>
    </location>
</feature>
<proteinExistence type="predicted"/>
<dbReference type="InterPro" id="IPR008207">
    <property type="entry name" value="Sig_transdc_His_kin_Hpt_dom"/>
</dbReference>
<dbReference type="Gene3D" id="1.20.120.160">
    <property type="entry name" value="HPT domain"/>
    <property type="match status" value="1"/>
</dbReference>
<comment type="caution">
    <text evidence="2">The sequence shown here is derived from an EMBL/GenBank/DDBJ whole genome shotgun (WGS) entry which is preliminary data.</text>
</comment>